<organism evidence="1 2">
    <name type="scientific">Lujinxingia sediminis</name>
    <dbReference type="NCBI Taxonomy" id="2480984"/>
    <lineage>
        <taxon>Bacteria</taxon>
        <taxon>Deltaproteobacteria</taxon>
        <taxon>Bradymonadales</taxon>
        <taxon>Lujinxingiaceae</taxon>
        <taxon>Lujinxingia</taxon>
    </lineage>
</organism>
<dbReference type="InterPro" id="IPR036844">
    <property type="entry name" value="Hint_dom_sf"/>
</dbReference>
<evidence type="ECO:0008006" key="3">
    <source>
        <dbReference type="Google" id="ProtNLM"/>
    </source>
</evidence>
<reference evidence="1 2" key="1">
    <citation type="submission" date="2019-01" db="EMBL/GenBank/DDBJ databases">
        <title>Lujinxingia litoralis gen. nov., sp. nov. and Lujinxingia sediminis gen. nov., sp. nov., new members in the order Bradymonadales, isolated from coastal sediment.</title>
        <authorList>
            <person name="Li C.-M."/>
        </authorList>
    </citation>
    <scope>NUCLEOTIDE SEQUENCE [LARGE SCALE GENOMIC DNA]</scope>
    <source>
        <strain evidence="1 2">SEH01</strain>
    </source>
</reference>
<name>A0ABY0CYM7_9DELT</name>
<keyword evidence="2" id="KW-1185">Reference proteome</keyword>
<comment type="caution">
    <text evidence="1">The sequence shown here is derived from an EMBL/GenBank/DDBJ whole genome shotgun (WGS) entry which is preliminary data.</text>
</comment>
<dbReference type="EMBL" id="SADD01000001">
    <property type="protein sequence ID" value="RVU49006.1"/>
    <property type="molecule type" value="Genomic_DNA"/>
</dbReference>
<accession>A0ABY0CYM7</accession>
<gene>
    <name evidence="1" type="ORF">EA187_05080</name>
</gene>
<evidence type="ECO:0000313" key="2">
    <source>
        <dbReference type="Proteomes" id="UP000282926"/>
    </source>
</evidence>
<dbReference type="Proteomes" id="UP000282926">
    <property type="component" value="Unassembled WGS sequence"/>
</dbReference>
<sequence>MSPEHETAGLTDLRVAHASTAGTSETNTISGTPEHPFFVPARGEYVAMGELEAGTVLRTTDGSLARVVGSERRQGSFEVFNFEVEGAHNYYVSSSRGRPGVLVHNTCTFTPRNSRTGVATGLRDTTLNGRNCSVSSVHAWDRGHKSGIMPSSTGVSQNSLESAIVQELDSFVEAGGWAQAPRILIAPLMLMEIHSAIELCLWPMARLGLLRIGWIRSCI</sequence>
<dbReference type="SUPFAM" id="SSF51294">
    <property type="entry name" value="Hedgehog/intein (Hint) domain"/>
    <property type="match status" value="1"/>
</dbReference>
<protein>
    <recommendedName>
        <fullName evidence="3">Intein C-terminal splicing domain-containing protein</fullName>
    </recommendedName>
</protein>
<dbReference type="Pfam" id="PF07591">
    <property type="entry name" value="PT-HINT"/>
    <property type="match status" value="1"/>
</dbReference>
<proteinExistence type="predicted"/>
<evidence type="ECO:0000313" key="1">
    <source>
        <dbReference type="EMBL" id="RVU49006.1"/>
    </source>
</evidence>
<dbReference type="CDD" id="cd00081">
    <property type="entry name" value="Hint"/>
    <property type="match status" value="1"/>
</dbReference>
<dbReference type="PROSITE" id="PS50818">
    <property type="entry name" value="INTEIN_C_TER"/>
    <property type="match status" value="1"/>
</dbReference>
<dbReference type="InterPro" id="IPR030934">
    <property type="entry name" value="Intein_C"/>
</dbReference>
<dbReference type="NCBIfam" id="TIGR01443">
    <property type="entry name" value="intein_Cterm"/>
    <property type="match status" value="1"/>
</dbReference>
<dbReference type="Gene3D" id="2.170.16.10">
    <property type="entry name" value="Hedgehog/Intein (Hint) domain"/>
    <property type="match status" value="1"/>
</dbReference>
<dbReference type="RefSeq" id="WP_115602599.1">
    <property type="nucleotide sequence ID" value="NZ_SADD01000001.1"/>
</dbReference>